<dbReference type="EMBL" id="MU825896">
    <property type="protein sequence ID" value="KAJ7383620.1"/>
    <property type="molecule type" value="Genomic_DNA"/>
</dbReference>
<comment type="caution">
    <text evidence="3">The sequence shown here is derived from an EMBL/GenBank/DDBJ whole genome shotgun (WGS) entry which is preliminary data.</text>
</comment>
<dbReference type="InterPro" id="IPR050340">
    <property type="entry name" value="Cytosolic_Fe-S_CAF"/>
</dbReference>
<dbReference type="Gene3D" id="3.40.950.10">
    <property type="entry name" value="Fe-only Hydrogenase (Larger Subunit), Chain L, domain 3"/>
    <property type="match status" value="1"/>
</dbReference>
<evidence type="ECO:0000256" key="1">
    <source>
        <dbReference type="ARBA" id="ARBA00006596"/>
    </source>
</evidence>
<accession>A0A9W9ZLQ0</accession>
<dbReference type="InterPro" id="IPR036991">
    <property type="entry name" value="Fe_hydrogenase_ssu_sf"/>
</dbReference>
<dbReference type="Pfam" id="PF02256">
    <property type="entry name" value="Fe_hyd_SSU"/>
    <property type="match status" value="1"/>
</dbReference>
<dbReference type="SUPFAM" id="SSF53920">
    <property type="entry name" value="Fe-only hydrogenase"/>
    <property type="match status" value="1"/>
</dbReference>
<comment type="similarity">
    <text evidence="1">Belongs to the NARF family.</text>
</comment>
<dbReference type="InterPro" id="IPR003149">
    <property type="entry name" value="Fe_hydrogenase_ssu"/>
</dbReference>
<reference evidence="3" key="1">
    <citation type="submission" date="2023-01" db="EMBL/GenBank/DDBJ databases">
        <title>Genome assembly of the deep-sea coral Lophelia pertusa.</title>
        <authorList>
            <person name="Herrera S."/>
            <person name="Cordes E."/>
        </authorList>
    </citation>
    <scope>NUCLEOTIDE SEQUENCE</scope>
    <source>
        <strain evidence="3">USNM1676648</strain>
        <tissue evidence="3">Polyp</tissue>
    </source>
</reference>
<dbReference type="SMART" id="SM00902">
    <property type="entry name" value="Fe_hyd_SSU"/>
    <property type="match status" value="1"/>
</dbReference>
<evidence type="ECO:0000259" key="2">
    <source>
        <dbReference type="SMART" id="SM00902"/>
    </source>
</evidence>
<keyword evidence="4" id="KW-1185">Reference proteome</keyword>
<dbReference type="PANTHER" id="PTHR11615">
    <property type="entry name" value="NITRATE, FORMATE, IRON DEHYDROGENASE"/>
    <property type="match status" value="1"/>
</dbReference>
<organism evidence="3 4">
    <name type="scientific">Desmophyllum pertusum</name>
    <dbReference type="NCBI Taxonomy" id="174260"/>
    <lineage>
        <taxon>Eukaryota</taxon>
        <taxon>Metazoa</taxon>
        <taxon>Cnidaria</taxon>
        <taxon>Anthozoa</taxon>
        <taxon>Hexacorallia</taxon>
        <taxon>Scleractinia</taxon>
        <taxon>Caryophylliina</taxon>
        <taxon>Caryophylliidae</taxon>
        <taxon>Desmophyllum</taxon>
    </lineage>
</organism>
<proteinExistence type="inferred from homology"/>
<gene>
    <name evidence="3" type="ORF">OS493_026806</name>
</gene>
<dbReference type="Gene3D" id="4.10.260.20">
    <property type="entry name" value="Iron hydrogenase, small subunit"/>
    <property type="match status" value="1"/>
</dbReference>
<dbReference type="InterPro" id="IPR009016">
    <property type="entry name" value="Fe_hydrogenase"/>
</dbReference>
<sequence length="198" mass="22331">MFDEKGVNLTELKNAELDQLFSSVDGDELVSHSGGGSGGYLEHIFAFAAKELFGKNIDDITYKTLRNKDFKEVTLQVDGQDVLKFAAAYGFRNIQNLVQKIKRGKSPYHFVEVMACPSGCLNGGGQIRPGDEETPKELISRLDELYNSLRSRKPGENPVVEKLYKEWLDGDSSEKVNEMLHTKYHEVEKLNTALNIKW</sequence>
<name>A0A9W9ZLQ0_9CNID</name>
<protein>
    <recommendedName>
        <fullName evidence="2">Iron hydrogenase small subunit domain-containing protein</fullName>
    </recommendedName>
</protein>
<dbReference type="Pfam" id="PF02906">
    <property type="entry name" value="Fe_hyd_lg_C"/>
    <property type="match status" value="1"/>
</dbReference>
<evidence type="ECO:0000313" key="4">
    <source>
        <dbReference type="Proteomes" id="UP001163046"/>
    </source>
</evidence>
<dbReference type="AlphaFoldDB" id="A0A9W9ZLQ0"/>
<dbReference type="OrthoDB" id="10253113at2759"/>
<evidence type="ECO:0000313" key="3">
    <source>
        <dbReference type="EMBL" id="KAJ7383620.1"/>
    </source>
</evidence>
<dbReference type="Proteomes" id="UP001163046">
    <property type="component" value="Unassembled WGS sequence"/>
</dbReference>
<dbReference type="InterPro" id="IPR004108">
    <property type="entry name" value="Fe_hydrogenase_lsu_C"/>
</dbReference>
<feature type="domain" description="Iron hydrogenase small subunit" evidence="2">
    <location>
        <begin position="132"/>
        <end position="188"/>
    </location>
</feature>